<organism evidence="7 8">
    <name type="scientific">Vigna mungo</name>
    <name type="common">Black gram</name>
    <name type="synonym">Phaseolus mungo</name>
    <dbReference type="NCBI Taxonomy" id="3915"/>
    <lineage>
        <taxon>Eukaryota</taxon>
        <taxon>Viridiplantae</taxon>
        <taxon>Streptophyta</taxon>
        <taxon>Embryophyta</taxon>
        <taxon>Tracheophyta</taxon>
        <taxon>Spermatophyta</taxon>
        <taxon>Magnoliopsida</taxon>
        <taxon>eudicotyledons</taxon>
        <taxon>Gunneridae</taxon>
        <taxon>Pentapetalae</taxon>
        <taxon>rosids</taxon>
        <taxon>fabids</taxon>
        <taxon>Fabales</taxon>
        <taxon>Fabaceae</taxon>
        <taxon>Papilionoideae</taxon>
        <taxon>50 kb inversion clade</taxon>
        <taxon>NPAAA clade</taxon>
        <taxon>indigoferoid/millettioid clade</taxon>
        <taxon>Phaseoleae</taxon>
        <taxon>Vigna</taxon>
    </lineage>
</organism>
<dbReference type="InterPro" id="IPR015345">
    <property type="entry name" value="Cytokinin_DH_FAD/cytokin-bd"/>
</dbReference>
<proteinExistence type="inferred from homology"/>
<evidence type="ECO:0000259" key="6">
    <source>
        <dbReference type="Pfam" id="PF09265"/>
    </source>
</evidence>
<reference evidence="7 8" key="1">
    <citation type="journal article" date="2023" name="Life. Sci Alliance">
        <title>Evolutionary insights into 3D genome organization and epigenetic landscape of Vigna mungo.</title>
        <authorList>
            <person name="Junaid A."/>
            <person name="Singh B."/>
            <person name="Bhatia S."/>
        </authorList>
    </citation>
    <scope>NUCLEOTIDE SEQUENCE [LARGE SCALE GENOMIC DNA]</scope>
    <source>
        <strain evidence="7">Urdbean</strain>
    </source>
</reference>
<keyword evidence="8" id="KW-1185">Reference proteome</keyword>
<evidence type="ECO:0000256" key="4">
    <source>
        <dbReference type="ARBA" id="ARBA00022827"/>
    </source>
</evidence>
<keyword evidence="3" id="KW-0285">Flavoprotein</keyword>
<keyword evidence="4" id="KW-0274">FAD</keyword>
<dbReference type="EMBL" id="CP144690">
    <property type="protein sequence ID" value="WVY91719.1"/>
    <property type="molecule type" value="Genomic_DNA"/>
</dbReference>
<dbReference type="InterPro" id="IPR016164">
    <property type="entry name" value="FAD-linked_Oxase-like_C"/>
</dbReference>
<gene>
    <name evidence="7" type="ORF">V8G54_037233</name>
</gene>
<evidence type="ECO:0000313" key="7">
    <source>
        <dbReference type="EMBL" id="WVY91719.1"/>
    </source>
</evidence>
<dbReference type="Proteomes" id="UP001374535">
    <property type="component" value="Chromosome 11"/>
</dbReference>
<dbReference type="InterPro" id="IPR050432">
    <property type="entry name" value="FAD-linked_Oxidoreductases_BP"/>
</dbReference>
<keyword evidence="5" id="KW-0560">Oxidoreductase</keyword>
<comment type="similarity">
    <text evidence="2">Belongs to the oxygen-dependent FAD-linked oxidoreductase family.</text>
</comment>
<dbReference type="InterPro" id="IPR016167">
    <property type="entry name" value="FAD-bd_PCMH_sub1"/>
</dbReference>
<evidence type="ECO:0000256" key="3">
    <source>
        <dbReference type="ARBA" id="ARBA00022630"/>
    </source>
</evidence>
<accession>A0AAQ3MI66</accession>
<dbReference type="PANTHER" id="PTHR13878:SF112">
    <property type="entry name" value="CYTOKININ DEHYDROGENASE 7"/>
    <property type="match status" value="1"/>
</dbReference>
<feature type="domain" description="Cytokinin dehydrogenase 1 FAD/cytokinin binding" evidence="6">
    <location>
        <begin position="55"/>
        <end position="158"/>
    </location>
</feature>
<dbReference type="AlphaFoldDB" id="A0AAQ3MI66"/>
<dbReference type="SUPFAM" id="SSF55103">
    <property type="entry name" value="FAD-linked oxidases, C-terminal domain"/>
    <property type="match status" value="1"/>
</dbReference>
<evidence type="ECO:0000256" key="5">
    <source>
        <dbReference type="ARBA" id="ARBA00023002"/>
    </source>
</evidence>
<comment type="cofactor">
    <cofactor evidence="1">
        <name>FAD</name>
        <dbReference type="ChEBI" id="CHEBI:57692"/>
    </cofactor>
</comment>
<protein>
    <recommendedName>
        <fullName evidence="6">Cytokinin dehydrogenase 1 FAD/cytokinin binding domain-containing protein</fullName>
    </recommendedName>
</protein>
<evidence type="ECO:0000313" key="8">
    <source>
        <dbReference type="Proteomes" id="UP001374535"/>
    </source>
</evidence>
<dbReference type="GO" id="GO:0009690">
    <property type="term" value="P:cytokinin metabolic process"/>
    <property type="evidence" value="ECO:0007669"/>
    <property type="project" value="InterPro"/>
</dbReference>
<dbReference type="GO" id="GO:0050660">
    <property type="term" value="F:flavin adenine dinucleotide binding"/>
    <property type="evidence" value="ECO:0007669"/>
    <property type="project" value="InterPro"/>
</dbReference>
<evidence type="ECO:0000256" key="1">
    <source>
        <dbReference type="ARBA" id="ARBA00001974"/>
    </source>
</evidence>
<name>A0AAQ3MI66_VIGMU</name>
<evidence type="ECO:0000256" key="2">
    <source>
        <dbReference type="ARBA" id="ARBA00005466"/>
    </source>
</evidence>
<dbReference type="GO" id="GO:0019139">
    <property type="term" value="F:cytokinin dehydrogenase activity"/>
    <property type="evidence" value="ECO:0007669"/>
    <property type="project" value="InterPro"/>
</dbReference>
<dbReference type="Gene3D" id="3.30.43.10">
    <property type="entry name" value="Uridine Diphospho-n-acetylenolpyruvylglucosamine Reductase, domain 2"/>
    <property type="match status" value="1"/>
</dbReference>
<dbReference type="Pfam" id="PF09265">
    <property type="entry name" value="Cytokin-bind"/>
    <property type="match status" value="1"/>
</dbReference>
<dbReference type="PANTHER" id="PTHR13878">
    <property type="entry name" value="GULONOLACTONE OXIDASE"/>
    <property type="match status" value="1"/>
</dbReference>
<sequence>MGLTRKRVWDKGPTGGTQRDLVGWFGPLGVVKILRVGLIYSTQRVKPWWDPLPSPFLVVRWDTRHSVVLPDSNIFYIIALLRFIPPPPKGPPTELLVQQNHEIIQLCCNRAFDFKLYLPHYQSQENWMRHYGDKWTRFLERKAIFDPFALLAPGQKIFSRIPQPLPIT</sequence>